<comment type="caution">
    <text evidence="5">The sequence shown here is derived from an EMBL/GenBank/DDBJ whole genome shotgun (WGS) entry which is preliminary data.</text>
</comment>
<dbReference type="PANTHER" id="PTHR34236:SF1">
    <property type="entry name" value="DIMETHYL SULFOXIDE REDUCTASE TRANSCRIPTIONAL ACTIVATOR"/>
    <property type="match status" value="1"/>
</dbReference>
<dbReference type="Pfam" id="PF13185">
    <property type="entry name" value="GAF_2"/>
    <property type="match status" value="1"/>
</dbReference>
<dbReference type="SUPFAM" id="SSF55781">
    <property type="entry name" value="GAF domain-like"/>
    <property type="match status" value="2"/>
</dbReference>
<dbReference type="InterPro" id="IPR003018">
    <property type="entry name" value="GAF"/>
</dbReference>
<dbReference type="Pfam" id="PF01590">
    <property type="entry name" value="GAF"/>
    <property type="match status" value="1"/>
</dbReference>
<keyword evidence="6" id="KW-1185">Reference proteome</keyword>
<dbReference type="Pfam" id="PF04967">
    <property type="entry name" value="HTH_10"/>
    <property type="match status" value="1"/>
</dbReference>
<dbReference type="Proteomes" id="UP001596481">
    <property type="component" value="Unassembled WGS sequence"/>
</dbReference>
<proteinExistence type="predicted"/>
<dbReference type="SMART" id="SM00065">
    <property type="entry name" value="GAF"/>
    <property type="match status" value="2"/>
</dbReference>
<accession>A0ABD5ZD96</accession>
<keyword evidence="1" id="KW-0805">Transcription regulation</keyword>
<dbReference type="SUPFAM" id="SSF88659">
    <property type="entry name" value="Sigma3 and sigma4 domains of RNA polymerase sigma factors"/>
    <property type="match status" value="1"/>
</dbReference>
<evidence type="ECO:0000259" key="4">
    <source>
        <dbReference type="SMART" id="SM00065"/>
    </source>
</evidence>
<name>A0ABD5ZD96_9EURY</name>
<feature type="domain" description="GAF" evidence="4">
    <location>
        <begin position="287"/>
        <end position="444"/>
    </location>
</feature>
<gene>
    <name evidence="5" type="ORF">ACFQJC_06270</name>
</gene>
<dbReference type="AlphaFoldDB" id="A0ABD5ZD96"/>
<dbReference type="Gene3D" id="3.30.450.40">
    <property type="match status" value="2"/>
</dbReference>
<dbReference type="SUPFAM" id="SSF46785">
    <property type="entry name" value="Winged helix' DNA-binding domain"/>
    <property type="match status" value="1"/>
</dbReference>
<dbReference type="Pfam" id="PF15915">
    <property type="entry name" value="BAT"/>
    <property type="match status" value="1"/>
</dbReference>
<dbReference type="InterPro" id="IPR013324">
    <property type="entry name" value="RNA_pol_sigma_r3/r4-like"/>
</dbReference>
<evidence type="ECO:0000313" key="6">
    <source>
        <dbReference type="Proteomes" id="UP001596481"/>
    </source>
</evidence>
<dbReference type="InterPro" id="IPR036390">
    <property type="entry name" value="WH_DNA-bd_sf"/>
</dbReference>
<organism evidence="5 6">
    <name type="scientific">Haloferax namakaokahaiae</name>
    <dbReference type="NCBI Taxonomy" id="1748331"/>
    <lineage>
        <taxon>Archaea</taxon>
        <taxon>Methanobacteriati</taxon>
        <taxon>Methanobacteriota</taxon>
        <taxon>Stenosarchaea group</taxon>
        <taxon>Halobacteria</taxon>
        <taxon>Halobacteriales</taxon>
        <taxon>Haloferacaceae</taxon>
        <taxon>Haloferax</taxon>
    </lineage>
</organism>
<dbReference type="EMBL" id="JBHTAA010000002">
    <property type="protein sequence ID" value="MFC7203111.1"/>
    <property type="molecule type" value="Genomic_DNA"/>
</dbReference>
<reference evidence="5 6" key="1">
    <citation type="journal article" date="2019" name="Int. J. Syst. Evol. Microbiol.">
        <title>The Global Catalogue of Microorganisms (GCM) 10K type strain sequencing project: providing services to taxonomists for standard genome sequencing and annotation.</title>
        <authorList>
            <consortium name="The Broad Institute Genomics Platform"/>
            <consortium name="The Broad Institute Genome Sequencing Center for Infectious Disease"/>
            <person name="Wu L."/>
            <person name="Ma J."/>
        </authorList>
    </citation>
    <scope>NUCLEOTIDE SEQUENCE [LARGE SCALE GENOMIC DNA]</scope>
    <source>
        <strain evidence="5 6">DSM 29988</strain>
    </source>
</reference>
<feature type="domain" description="GAF" evidence="4">
    <location>
        <begin position="114"/>
        <end position="263"/>
    </location>
</feature>
<protein>
    <submittedName>
        <fullName evidence="5">Bacterio-opsin activator domain-containing protein</fullName>
    </submittedName>
</protein>
<evidence type="ECO:0000256" key="1">
    <source>
        <dbReference type="ARBA" id="ARBA00023015"/>
    </source>
</evidence>
<sequence>MDTRFPSESLGDTLSCFDVGTPLTTTEVADSLGIGRRSAYDRLEQLVEHGVLETKKVGAKARVWWRSPPGDDHSGGERSRVPAPLGDRESELTNKVRQQEVIATLGQYALECDDLESVFQEATELVADALDVDYCKVLKLNPTGDSLSLLAGTGWDDGVVGSEKISATATDSQAAYTLSVDAPVVVENLETETRFSGPDLLTSHGVLSGISTVIETADEPWGVLGTHDTSPRSFSRTDTSFVQAIANILSSAIARDDAKRKLRRQRTQLAALNNLYEVVSEINSSIIEQSTPGEIEQTVCDHLAASDSYLFAWIGGIDSVSQTVSSRAEAGVEGYLDEVEISIDPTDERSEGPTGKAFQTGEVQTAKAIDIGTSHDPWREAVDRYEYRSSAAIPIVHEESVYGVLNVYSERPYAFEGQELDVITRLGEIVGHAIAAVERKEALASDELVELGFRMRNFFGEFETEGTIRVDRIIAIDDGRFLAYGTATRDTVETVHRLVEALDHWEAVHFYSDDDPAKFELRMVEPPVASLVSSLGGHIEEAIVTGGDLQLTTHFPSTVDVRAVVDAMNEIAPGTEMLRRRQISRQVDDPRRALASDLTEKQRTTLEAAYHAGFFEWPRSASGEEVAESMGVSAPTFHQHLRKAEQKVFDAMYSTAETES</sequence>
<evidence type="ECO:0000313" key="5">
    <source>
        <dbReference type="EMBL" id="MFC7203111.1"/>
    </source>
</evidence>
<evidence type="ECO:0000256" key="2">
    <source>
        <dbReference type="ARBA" id="ARBA00023163"/>
    </source>
</evidence>
<evidence type="ECO:0000256" key="3">
    <source>
        <dbReference type="SAM" id="MobiDB-lite"/>
    </source>
</evidence>
<keyword evidence="2" id="KW-0804">Transcription</keyword>
<feature type="compositionally biased region" description="Basic and acidic residues" evidence="3">
    <location>
        <begin position="69"/>
        <end position="92"/>
    </location>
</feature>
<dbReference type="InterPro" id="IPR031803">
    <property type="entry name" value="BAT_GAF/HTH-assoc"/>
</dbReference>
<dbReference type="RefSeq" id="WP_390222426.1">
    <property type="nucleotide sequence ID" value="NZ_JBHTAA010000002.1"/>
</dbReference>
<feature type="region of interest" description="Disordered" evidence="3">
    <location>
        <begin position="65"/>
        <end position="92"/>
    </location>
</feature>
<dbReference type="InterPro" id="IPR029016">
    <property type="entry name" value="GAF-like_dom_sf"/>
</dbReference>
<dbReference type="PANTHER" id="PTHR34236">
    <property type="entry name" value="DIMETHYL SULFOXIDE REDUCTASE TRANSCRIPTIONAL ACTIVATOR"/>
    <property type="match status" value="1"/>
</dbReference>
<dbReference type="InterPro" id="IPR007050">
    <property type="entry name" value="HTH_bacterioopsin"/>
</dbReference>